<evidence type="ECO:0000256" key="8">
    <source>
        <dbReference type="SAM" id="MobiDB-lite"/>
    </source>
</evidence>
<comment type="subcellular location">
    <subcellularLocation>
        <location evidence="1">Nucleus</location>
    </subcellularLocation>
</comment>
<gene>
    <name evidence="11" type="primary">LOC112280794</name>
    <name evidence="10" type="ORF">PHYPA_001866</name>
</gene>
<keyword evidence="5" id="KW-0804">Transcription</keyword>
<keyword evidence="12" id="KW-1185">Reference proteome</keyword>
<comment type="similarity">
    <text evidence="7">Belongs to the AP2/ERF transcription factor family. ERF subfamily.</text>
</comment>
<protein>
    <recommendedName>
        <fullName evidence="9">AP2/ERF domain-containing protein</fullName>
    </recommendedName>
</protein>
<dbReference type="RefSeq" id="XP_024372410.1">
    <property type="nucleotide sequence ID" value="XM_024516642.2"/>
</dbReference>
<organism evidence="10">
    <name type="scientific">Physcomitrium patens</name>
    <name type="common">Spreading-leaved earth moss</name>
    <name type="synonym">Physcomitrella patens</name>
    <dbReference type="NCBI Taxonomy" id="3218"/>
    <lineage>
        <taxon>Eukaryota</taxon>
        <taxon>Viridiplantae</taxon>
        <taxon>Streptophyta</taxon>
        <taxon>Embryophyta</taxon>
        <taxon>Bryophyta</taxon>
        <taxon>Bryophytina</taxon>
        <taxon>Bryopsida</taxon>
        <taxon>Funariidae</taxon>
        <taxon>Funariales</taxon>
        <taxon>Funariaceae</taxon>
        <taxon>Physcomitrium</taxon>
    </lineage>
</organism>
<accession>A9T4J2</accession>
<dbReference type="GO" id="GO:0003700">
    <property type="term" value="F:DNA-binding transcription factor activity"/>
    <property type="evidence" value="ECO:0007669"/>
    <property type="project" value="InterPro"/>
</dbReference>
<dbReference type="EnsemblPlants" id="Pp3c1_40330V3.3">
    <property type="protein sequence ID" value="Pp3c1_40330V3.3"/>
    <property type="gene ID" value="Pp3c1_40330"/>
</dbReference>
<evidence type="ECO:0000313" key="12">
    <source>
        <dbReference type="Proteomes" id="UP000006727"/>
    </source>
</evidence>
<evidence type="ECO:0000256" key="5">
    <source>
        <dbReference type="ARBA" id="ARBA00023163"/>
    </source>
</evidence>
<dbReference type="PANTHER" id="PTHR31839">
    <property type="entry name" value="DEHYDRATION-RESPONSIVE ELEMENT-BINDING PROTEIN 1D"/>
    <property type="match status" value="1"/>
</dbReference>
<evidence type="ECO:0000256" key="7">
    <source>
        <dbReference type="ARBA" id="ARBA00024343"/>
    </source>
</evidence>
<dbReference type="Gramene" id="Pp3c1_40330V3.2">
    <property type="protein sequence ID" value="Pp3c1_40330V3.2"/>
    <property type="gene ID" value="Pp3c1_40330"/>
</dbReference>
<dbReference type="PANTHER" id="PTHR31839:SF2">
    <property type="entry name" value="DEHYDRATION-RESPONSIVE ELEMENT-BINDING PROTEIN 1D"/>
    <property type="match status" value="1"/>
</dbReference>
<sequence>MDSQNDFQTIFNSLPELDPDFSLPELSVTILTRRDHWKVYCILYRLRKACKVSKGVIRRPNGRFSCEIRIAKEMVTDESYRKGKVWLGTFRTRFQAARALDVGKLFFSRKKRKNYHNPETEAKLLIFKENPGVETMKEMVEYVQELAKLYGENGTVPPSDWRIKRVPRRSRQKKPRLSNCP</sequence>
<evidence type="ECO:0000313" key="11">
    <source>
        <dbReference type="EnsemblPlants" id="Pp3c1_40330V3.1"/>
    </source>
</evidence>
<reference evidence="11" key="3">
    <citation type="submission" date="2020-12" db="UniProtKB">
        <authorList>
            <consortium name="EnsemblPlants"/>
        </authorList>
    </citation>
    <scope>IDENTIFICATION</scope>
</reference>
<dbReference type="EnsemblPlants" id="Pp3c1_40330V3.2">
    <property type="protein sequence ID" value="Pp3c1_40330V3.2"/>
    <property type="gene ID" value="Pp3c1_40330"/>
</dbReference>
<evidence type="ECO:0000256" key="3">
    <source>
        <dbReference type="ARBA" id="ARBA00023125"/>
    </source>
</evidence>
<dbReference type="Gene3D" id="3.30.730.10">
    <property type="entry name" value="AP2/ERF domain"/>
    <property type="match status" value="1"/>
</dbReference>
<evidence type="ECO:0000256" key="4">
    <source>
        <dbReference type="ARBA" id="ARBA00023159"/>
    </source>
</evidence>
<dbReference type="PROSITE" id="PS51032">
    <property type="entry name" value="AP2_ERF"/>
    <property type="match status" value="1"/>
</dbReference>
<evidence type="ECO:0000259" key="9">
    <source>
        <dbReference type="PROSITE" id="PS51032"/>
    </source>
</evidence>
<dbReference type="GeneID" id="112280794"/>
<reference evidence="10 12" key="2">
    <citation type="journal article" date="2018" name="Plant J.">
        <title>The Physcomitrella patens chromosome-scale assembly reveals moss genome structure and evolution.</title>
        <authorList>
            <person name="Lang D."/>
            <person name="Ullrich K.K."/>
            <person name="Murat F."/>
            <person name="Fuchs J."/>
            <person name="Jenkins J."/>
            <person name="Haas F.B."/>
            <person name="Piednoel M."/>
            <person name="Gundlach H."/>
            <person name="Van Bel M."/>
            <person name="Meyberg R."/>
            <person name="Vives C."/>
            <person name="Morata J."/>
            <person name="Symeonidi A."/>
            <person name="Hiss M."/>
            <person name="Muchero W."/>
            <person name="Kamisugi Y."/>
            <person name="Saleh O."/>
            <person name="Blanc G."/>
            <person name="Decker E.L."/>
            <person name="van Gessel N."/>
            <person name="Grimwood J."/>
            <person name="Hayes R.D."/>
            <person name="Graham S.W."/>
            <person name="Gunter L.E."/>
            <person name="McDaniel S.F."/>
            <person name="Hoernstein S.N.W."/>
            <person name="Larsson A."/>
            <person name="Li F.W."/>
            <person name="Perroud P.F."/>
            <person name="Phillips J."/>
            <person name="Ranjan P."/>
            <person name="Rokshar D.S."/>
            <person name="Rothfels C.J."/>
            <person name="Schneider L."/>
            <person name="Shu S."/>
            <person name="Stevenson D.W."/>
            <person name="Thummler F."/>
            <person name="Tillich M."/>
            <person name="Villarreal Aguilar J.C."/>
            <person name="Widiez T."/>
            <person name="Wong G.K."/>
            <person name="Wymore A."/>
            <person name="Zhang Y."/>
            <person name="Zimmer A.D."/>
            <person name="Quatrano R.S."/>
            <person name="Mayer K.F.X."/>
            <person name="Goodstein D."/>
            <person name="Casacuberta J.M."/>
            <person name="Vandepoele K."/>
            <person name="Reski R."/>
            <person name="Cuming A.C."/>
            <person name="Tuskan G.A."/>
            <person name="Maumus F."/>
            <person name="Salse J."/>
            <person name="Schmutz J."/>
            <person name="Rensing S.A."/>
        </authorList>
    </citation>
    <scope>NUCLEOTIDE SEQUENCE [LARGE SCALE GENOMIC DNA]</scope>
    <source>
        <strain evidence="11 12">cv. Gransden 2004</strain>
    </source>
</reference>
<evidence type="ECO:0000256" key="6">
    <source>
        <dbReference type="ARBA" id="ARBA00023242"/>
    </source>
</evidence>
<dbReference type="InterPro" id="IPR016177">
    <property type="entry name" value="DNA-bd_dom_sf"/>
</dbReference>
<dbReference type="PaxDb" id="3218-PP1S163_124V6.3"/>
<dbReference type="InterPro" id="IPR036955">
    <property type="entry name" value="AP2/ERF_dom_sf"/>
</dbReference>
<keyword evidence="4" id="KW-0010">Activator</keyword>
<dbReference type="AlphaFoldDB" id="A9T4J2"/>
<keyword evidence="3" id="KW-0238">DNA-binding</keyword>
<dbReference type="KEGG" id="ppp:112280794"/>
<feature type="domain" description="AP2/ERF" evidence="9">
    <location>
        <begin position="52"/>
        <end position="118"/>
    </location>
</feature>
<dbReference type="GO" id="GO:0003677">
    <property type="term" value="F:DNA binding"/>
    <property type="evidence" value="ECO:0007669"/>
    <property type="project" value="UniProtKB-KW"/>
</dbReference>
<dbReference type="Gramene" id="Pp3c1_40330V3.1">
    <property type="protein sequence ID" value="Pp3c1_40330V3.1"/>
    <property type="gene ID" value="Pp3c1_40330"/>
</dbReference>
<dbReference type="HOGENOM" id="CLU_1491443_0_0_1"/>
<dbReference type="SMART" id="SM00380">
    <property type="entry name" value="AP2"/>
    <property type="match status" value="1"/>
</dbReference>
<evidence type="ECO:0000256" key="2">
    <source>
        <dbReference type="ARBA" id="ARBA00023015"/>
    </source>
</evidence>
<dbReference type="EMBL" id="ABEU02000001">
    <property type="protein sequence ID" value="PNR63440.1"/>
    <property type="molecule type" value="Genomic_DNA"/>
</dbReference>
<dbReference type="EnsemblPlants" id="Pp3c1_40330V3.1">
    <property type="protein sequence ID" value="Pp3c1_40330V3.1"/>
    <property type="gene ID" value="Pp3c1_40330"/>
</dbReference>
<dbReference type="Gramene" id="Pp3c1_40330V3.3">
    <property type="protein sequence ID" value="Pp3c1_40330V3.3"/>
    <property type="gene ID" value="Pp3c1_40330"/>
</dbReference>
<dbReference type="Proteomes" id="UP000006727">
    <property type="component" value="Chromosome 1"/>
</dbReference>
<keyword evidence="2" id="KW-0805">Transcription regulation</keyword>
<name>A9T4J2_PHYPA</name>
<keyword evidence="6" id="KW-0539">Nucleus</keyword>
<dbReference type="RefSeq" id="XP_024372416.1">
    <property type="nucleotide sequence ID" value="XM_024516648.2"/>
</dbReference>
<dbReference type="Gramene" id="Pp3c1_40330V3.4">
    <property type="protein sequence ID" value="Pp3c1_40330V3.4"/>
    <property type="gene ID" value="Pp3c1_40330"/>
</dbReference>
<dbReference type="SUPFAM" id="SSF54171">
    <property type="entry name" value="DNA-binding domain"/>
    <property type="match status" value="1"/>
</dbReference>
<dbReference type="InterPro" id="IPR001471">
    <property type="entry name" value="AP2/ERF_dom"/>
</dbReference>
<dbReference type="InterPro" id="IPR045277">
    <property type="entry name" value="DRE1A-I"/>
</dbReference>
<feature type="region of interest" description="Disordered" evidence="8">
    <location>
        <begin position="160"/>
        <end position="181"/>
    </location>
</feature>
<evidence type="ECO:0000256" key="1">
    <source>
        <dbReference type="ARBA" id="ARBA00004123"/>
    </source>
</evidence>
<reference evidence="10 12" key="1">
    <citation type="journal article" date="2008" name="Science">
        <title>The Physcomitrella genome reveals evolutionary insights into the conquest of land by plants.</title>
        <authorList>
            <person name="Rensing S."/>
            <person name="Lang D."/>
            <person name="Zimmer A."/>
            <person name="Terry A."/>
            <person name="Salamov A."/>
            <person name="Shapiro H."/>
            <person name="Nishiyama T."/>
            <person name="Perroud P.-F."/>
            <person name="Lindquist E."/>
            <person name="Kamisugi Y."/>
            <person name="Tanahashi T."/>
            <person name="Sakakibara K."/>
            <person name="Fujita T."/>
            <person name="Oishi K."/>
            <person name="Shin-I T."/>
            <person name="Kuroki Y."/>
            <person name="Toyoda A."/>
            <person name="Suzuki Y."/>
            <person name="Hashimoto A."/>
            <person name="Yamaguchi K."/>
            <person name="Sugano A."/>
            <person name="Kohara Y."/>
            <person name="Fujiyama A."/>
            <person name="Anterola A."/>
            <person name="Aoki S."/>
            <person name="Ashton N."/>
            <person name="Barbazuk W.B."/>
            <person name="Barker E."/>
            <person name="Bennetzen J."/>
            <person name="Bezanilla M."/>
            <person name="Blankenship R."/>
            <person name="Cho S.H."/>
            <person name="Dutcher S."/>
            <person name="Estelle M."/>
            <person name="Fawcett J.A."/>
            <person name="Gundlach H."/>
            <person name="Hanada K."/>
            <person name="Heyl A."/>
            <person name="Hicks K.A."/>
            <person name="Hugh J."/>
            <person name="Lohr M."/>
            <person name="Mayer K."/>
            <person name="Melkozernov A."/>
            <person name="Murata T."/>
            <person name="Nelson D."/>
            <person name="Pils B."/>
            <person name="Prigge M."/>
            <person name="Reiss B."/>
            <person name="Renner T."/>
            <person name="Rombauts S."/>
            <person name="Rushton P."/>
            <person name="Sanderfoot A."/>
            <person name="Schween G."/>
            <person name="Shiu S.-H."/>
            <person name="Stueber K."/>
            <person name="Theodoulou F.L."/>
            <person name="Tu H."/>
            <person name="Van de Peer Y."/>
            <person name="Verrier P.J."/>
            <person name="Waters E."/>
            <person name="Wood A."/>
            <person name="Yang L."/>
            <person name="Cove D."/>
            <person name="Cuming A."/>
            <person name="Hasebe M."/>
            <person name="Lucas S."/>
            <person name="Mishler D.B."/>
            <person name="Reski R."/>
            <person name="Grigoriev I."/>
            <person name="Quatrano R.S."/>
            <person name="Boore J.L."/>
        </authorList>
    </citation>
    <scope>NUCLEOTIDE SEQUENCE [LARGE SCALE GENOMIC DNA]</scope>
    <source>
        <strain evidence="11 12">cv. Gransden 2004</strain>
    </source>
</reference>
<dbReference type="RefSeq" id="XP_024372405.1">
    <property type="nucleotide sequence ID" value="XM_024516637.2"/>
</dbReference>
<evidence type="ECO:0000313" key="10">
    <source>
        <dbReference type="EMBL" id="PNR63440.1"/>
    </source>
</evidence>
<dbReference type="GO" id="GO:0005634">
    <property type="term" value="C:nucleus"/>
    <property type="evidence" value="ECO:0007669"/>
    <property type="project" value="UniProtKB-SubCell"/>
</dbReference>
<feature type="compositionally biased region" description="Basic residues" evidence="8">
    <location>
        <begin position="164"/>
        <end position="181"/>
    </location>
</feature>
<proteinExistence type="inferred from homology"/>
<dbReference type="EnsemblPlants" id="Pp3c1_40330V3.4">
    <property type="protein sequence ID" value="Pp3c1_40330V3.4"/>
    <property type="gene ID" value="Pp3c1_40330"/>
</dbReference>